<dbReference type="EMBL" id="AWTC01000001">
    <property type="protein sequence ID" value="EST13716.1"/>
    <property type="molecule type" value="Genomic_DNA"/>
</dbReference>
<dbReference type="AlphaFoldDB" id="V6J3I1"/>
<accession>V6J3I1</accession>
<dbReference type="InterPro" id="IPR012655">
    <property type="entry name" value="YrzI"/>
</dbReference>
<evidence type="ECO:0000313" key="1">
    <source>
        <dbReference type="EMBL" id="EST13716.1"/>
    </source>
</evidence>
<proteinExistence type="predicted"/>
<comment type="caution">
    <text evidence="1">The sequence shown here is derived from an EMBL/GenBank/DDBJ whole genome shotgun (WGS) entry which is preliminary data.</text>
</comment>
<keyword evidence="2" id="KW-1185">Reference proteome</keyword>
<evidence type="ECO:0008006" key="3">
    <source>
        <dbReference type="Google" id="ProtNLM"/>
    </source>
</evidence>
<name>V6J3I1_9BACL</name>
<evidence type="ECO:0000313" key="2">
    <source>
        <dbReference type="Proteomes" id="UP000018296"/>
    </source>
</evidence>
<reference evidence="1 2" key="1">
    <citation type="journal article" date="2013" name="Genome Announc.">
        <title>Genome Sequence of Sporolactobacillus laevolacticus DSM442, an Efficient Polymer-Grade D-Lactate Producer from Agricultural Waste Cottonseed as a Nitrogen Source.</title>
        <authorList>
            <person name="Wang H."/>
            <person name="Wang L."/>
            <person name="Ju J."/>
            <person name="Yu B."/>
            <person name="Ma Y."/>
        </authorList>
    </citation>
    <scope>NUCLEOTIDE SEQUENCE [LARGE SCALE GENOMIC DNA]</scope>
    <source>
        <strain evidence="1 2">DSM 442</strain>
    </source>
</reference>
<dbReference type="Pfam" id="PF09501">
    <property type="entry name" value="Bac_small_YrzI"/>
    <property type="match status" value="1"/>
</dbReference>
<organism evidence="1 2">
    <name type="scientific">Sporolactobacillus laevolacticus DSM 442</name>
    <dbReference type="NCBI Taxonomy" id="1395513"/>
    <lineage>
        <taxon>Bacteria</taxon>
        <taxon>Bacillati</taxon>
        <taxon>Bacillota</taxon>
        <taxon>Bacilli</taxon>
        <taxon>Bacillales</taxon>
        <taxon>Sporolactobacillaceae</taxon>
        <taxon>Sporolactobacillus</taxon>
    </lineage>
</organism>
<dbReference type="PATRIC" id="fig|1395513.3.peg.396"/>
<protein>
    <recommendedName>
        <fullName evidence="3">YrzI family small protein</fullName>
    </recommendedName>
</protein>
<sequence length="80" mass="9493">MQIASANLSTPIEHAGFLKEKIPRTKGGHTMMKFNLFALTFTISIRHPQSAKERYEDRKRIDALRNKMLDKRFEYQRNIR</sequence>
<gene>
    <name evidence="1" type="ORF">P343_01955</name>
</gene>
<dbReference type="Proteomes" id="UP000018296">
    <property type="component" value="Unassembled WGS sequence"/>
</dbReference>